<dbReference type="InterPro" id="IPR006616">
    <property type="entry name" value="DM9_repeat"/>
</dbReference>
<organism evidence="2 3">
    <name type="scientific">Clunio marinus</name>
    <dbReference type="NCBI Taxonomy" id="568069"/>
    <lineage>
        <taxon>Eukaryota</taxon>
        <taxon>Metazoa</taxon>
        <taxon>Ecdysozoa</taxon>
        <taxon>Arthropoda</taxon>
        <taxon>Hexapoda</taxon>
        <taxon>Insecta</taxon>
        <taxon>Pterygota</taxon>
        <taxon>Neoptera</taxon>
        <taxon>Endopterygota</taxon>
        <taxon>Diptera</taxon>
        <taxon>Nematocera</taxon>
        <taxon>Chironomoidea</taxon>
        <taxon>Chironomidae</taxon>
        <taxon>Clunio</taxon>
    </lineage>
</organism>
<accession>A0A1J1IFZ0</accession>
<dbReference type="PANTHER" id="PTHR31649:SF1">
    <property type="entry name" value="FARNESOIC ACID O-METHYL TRANSFERASE DOMAIN-CONTAINING PROTEIN"/>
    <property type="match status" value="1"/>
</dbReference>
<evidence type="ECO:0000313" key="3">
    <source>
        <dbReference type="Proteomes" id="UP000183832"/>
    </source>
</evidence>
<keyword evidence="3" id="KW-1185">Reference proteome</keyword>
<evidence type="ECO:0000313" key="2">
    <source>
        <dbReference type="EMBL" id="CRK98444.1"/>
    </source>
</evidence>
<dbReference type="PANTHER" id="PTHR31649">
    <property type="entry name" value="AGAP009604-PA"/>
    <property type="match status" value="1"/>
</dbReference>
<evidence type="ECO:0000256" key="1">
    <source>
        <dbReference type="SAM" id="SignalP"/>
    </source>
</evidence>
<feature type="signal peptide" evidence="1">
    <location>
        <begin position="1"/>
        <end position="22"/>
    </location>
</feature>
<dbReference type="AlphaFoldDB" id="A0A1J1IFZ0"/>
<sequence>MCKFSIFFVAFCTLLRVQIIEANKICITTAPTDAPTQALSAYWVQVTGSPEEIPEGALVGGYINDYPSYGDNDKNYNVCRGFRGGALTPGKYGAFYVTAYDACTIGWGGEEFHTYEFEILVGSGNWVSSSGSNIPPNAVPGGESEDGEVLYVCRVNHSGSVIVGKFHPSYSNCFITYHGYESSFYNFEVLTYL</sequence>
<gene>
    <name evidence="2" type="ORF">CLUMA_CG011801</name>
</gene>
<feature type="chain" id="PRO_5013040403" evidence="1">
    <location>
        <begin position="23"/>
        <end position="193"/>
    </location>
</feature>
<dbReference type="SMART" id="SM00696">
    <property type="entry name" value="DM9"/>
    <property type="match status" value="2"/>
</dbReference>
<name>A0A1J1IFZ0_9DIPT</name>
<dbReference type="OrthoDB" id="2142040at2759"/>
<proteinExistence type="predicted"/>
<dbReference type="EMBL" id="CVRI01000047">
    <property type="protein sequence ID" value="CRK98444.1"/>
    <property type="molecule type" value="Genomic_DNA"/>
</dbReference>
<dbReference type="Pfam" id="PF11901">
    <property type="entry name" value="DM9"/>
    <property type="match status" value="1"/>
</dbReference>
<dbReference type="Proteomes" id="UP000183832">
    <property type="component" value="Unassembled WGS sequence"/>
</dbReference>
<protein>
    <submittedName>
        <fullName evidence="2">CLUMA_CG011801, isoform A</fullName>
    </submittedName>
</protein>
<reference evidence="2 3" key="1">
    <citation type="submission" date="2015-04" db="EMBL/GenBank/DDBJ databases">
        <authorList>
            <person name="Syromyatnikov M.Y."/>
            <person name="Popov V.N."/>
        </authorList>
    </citation>
    <scope>NUCLEOTIDE SEQUENCE [LARGE SCALE GENOMIC DNA]</scope>
</reference>
<keyword evidence="1" id="KW-0732">Signal</keyword>